<proteinExistence type="predicted"/>
<evidence type="ECO:0000313" key="2">
    <source>
        <dbReference type="EMBL" id="GES78524.1"/>
    </source>
</evidence>
<accession>A0A2Z6QPV9</accession>
<reference evidence="1 3" key="1">
    <citation type="submission" date="2017-11" db="EMBL/GenBank/DDBJ databases">
        <title>The genome of Rhizophagus clarus HR1 reveals common genetic basis of auxotrophy among arbuscular mycorrhizal fungi.</title>
        <authorList>
            <person name="Kobayashi Y."/>
        </authorList>
    </citation>
    <scope>NUCLEOTIDE SEQUENCE [LARGE SCALE GENOMIC DNA]</scope>
    <source>
        <strain evidence="1 3">HR1</strain>
    </source>
</reference>
<dbReference type="Proteomes" id="UP000247702">
    <property type="component" value="Unassembled WGS sequence"/>
</dbReference>
<dbReference type="EMBL" id="BLAL01000039">
    <property type="protein sequence ID" value="GES78524.1"/>
    <property type="molecule type" value="Genomic_DNA"/>
</dbReference>
<dbReference type="AlphaFoldDB" id="A0A2Z6QPV9"/>
<dbReference type="EMBL" id="BEXD01001068">
    <property type="protein sequence ID" value="GBB92077.1"/>
    <property type="molecule type" value="Genomic_DNA"/>
</dbReference>
<name>A0A2Z6QPV9_9GLOM</name>
<organism evidence="1 3">
    <name type="scientific">Rhizophagus clarus</name>
    <dbReference type="NCBI Taxonomy" id="94130"/>
    <lineage>
        <taxon>Eukaryota</taxon>
        <taxon>Fungi</taxon>
        <taxon>Fungi incertae sedis</taxon>
        <taxon>Mucoromycota</taxon>
        <taxon>Glomeromycotina</taxon>
        <taxon>Glomeromycetes</taxon>
        <taxon>Glomerales</taxon>
        <taxon>Glomeraceae</taxon>
        <taxon>Rhizophagus</taxon>
    </lineage>
</organism>
<evidence type="ECO:0000313" key="1">
    <source>
        <dbReference type="EMBL" id="GBB92077.1"/>
    </source>
</evidence>
<protein>
    <submittedName>
        <fullName evidence="1">Uncharacterized protein</fullName>
    </submittedName>
</protein>
<keyword evidence="3" id="KW-1185">Reference proteome</keyword>
<comment type="caution">
    <text evidence="1">The sequence shown here is derived from an EMBL/GenBank/DDBJ whole genome shotgun (WGS) entry which is preliminary data.</text>
</comment>
<sequence length="81" mass="9200">MNQVQNVSYVTGHCINTATGTMDRRVFFRDFICEYSKCSSSLRNDLGNDLGKKSRLGNQKSGTFFIDNIKGDQFSLFHLIL</sequence>
<reference evidence="2" key="2">
    <citation type="submission" date="2019-10" db="EMBL/GenBank/DDBJ databases">
        <title>Conservation and host-specific expression of non-tandemly repeated heterogenous ribosome RNA gene in arbuscular mycorrhizal fungi.</title>
        <authorList>
            <person name="Maeda T."/>
            <person name="Kobayashi Y."/>
            <person name="Nakagawa T."/>
            <person name="Ezawa T."/>
            <person name="Yamaguchi K."/>
            <person name="Bino T."/>
            <person name="Nishimoto Y."/>
            <person name="Shigenobu S."/>
            <person name="Kawaguchi M."/>
        </authorList>
    </citation>
    <scope>NUCLEOTIDE SEQUENCE</scope>
    <source>
        <strain evidence="2">HR1</strain>
    </source>
</reference>
<dbReference type="Proteomes" id="UP000615446">
    <property type="component" value="Unassembled WGS sequence"/>
</dbReference>
<gene>
    <name evidence="2" type="ORF">RCL2_000582900</name>
    <name evidence="1" type="ORF">RclHR1_01960027</name>
</gene>
<evidence type="ECO:0000313" key="3">
    <source>
        <dbReference type="Proteomes" id="UP000247702"/>
    </source>
</evidence>